<name>A0ABD3PLI6_9STRA</name>
<comment type="caution">
    <text evidence="2">The sequence shown here is derived from an EMBL/GenBank/DDBJ whole genome shotgun (WGS) entry which is preliminary data.</text>
</comment>
<protein>
    <submittedName>
        <fullName evidence="2">Uncharacterized protein</fullName>
    </submittedName>
</protein>
<dbReference type="AlphaFoldDB" id="A0ABD3PLI6"/>
<feature type="region of interest" description="Disordered" evidence="1">
    <location>
        <begin position="43"/>
        <end position="94"/>
    </location>
</feature>
<evidence type="ECO:0000256" key="1">
    <source>
        <dbReference type="SAM" id="MobiDB-lite"/>
    </source>
</evidence>
<dbReference type="EMBL" id="JABMIG020000154">
    <property type="protein sequence ID" value="KAL3788597.1"/>
    <property type="molecule type" value="Genomic_DNA"/>
</dbReference>
<feature type="compositionally biased region" description="Polar residues" evidence="1">
    <location>
        <begin position="78"/>
        <end position="90"/>
    </location>
</feature>
<gene>
    <name evidence="2" type="ORF">HJC23_005256</name>
</gene>
<reference evidence="2 3" key="1">
    <citation type="journal article" date="2020" name="G3 (Bethesda)">
        <title>Improved Reference Genome for Cyclotella cryptica CCMP332, a Model for Cell Wall Morphogenesis, Salinity Adaptation, and Lipid Production in Diatoms (Bacillariophyta).</title>
        <authorList>
            <person name="Roberts W.R."/>
            <person name="Downey K.M."/>
            <person name="Ruck E.C."/>
            <person name="Traller J.C."/>
            <person name="Alverson A.J."/>
        </authorList>
    </citation>
    <scope>NUCLEOTIDE SEQUENCE [LARGE SCALE GENOMIC DNA]</scope>
    <source>
        <strain evidence="2 3">CCMP332</strain>
    </source>
</reference>
<organism evidence="2 3">
    <name type="scientific">Cyclotella cryptica</name>
    <dbReference type="NCBI Taxonomy" id="29204"/>
    <lineage>
        <taxon>Eukaryota</taxon>
        <taxon>Sar</taxon>
        <taxon>Stramenopiles</taxon>
        <taxon>Ochrophyta</taxon>
        <taxon>Bacillariophyta</taxon>
        <taxon>Coscinodiscophyceae</taxon>
        <taxon>Thalassiosirophycidae</taxon>
        <taxon>Stephanodiscales</taxon>
        <taxon>Stephanodiscaceae</taxon>
        <taxon>Cyclotella</taxon>
    </lineage>
</organism>
<proteinExistence type="predicted"/>
<evidence type="ECO:0000313" key="2">
    <source>
        <dbReference type="EMBL" id="KAL3788597.1"/>
    </source>
</evidence>
<sequence>MSNSDLNNAQGLPGLLLLLHAAEVEDHDETSFLTPPRLIKTVANKSTHAPKRPTKRYQPENPKSALPLKKRWKEGSGVISTRSPTVQGSPTKVERVTCSQPNTHIIWESAAWCQHAMTAASPFRSRQRSSGTSTSFNYLNAQGTLRGTDTTTGQDAKSSAFRYKILEDVRRKMDF</sequence>
<accession>A0ABD3PLI6</accession>
<evidence type="ECO:0000313" key="3">
    <source>
        <dbReference type="Proteomes" id="UP001516023"/>
    </source>
</evidence>
<dbReference type="Proteomes" id="UP001516023">
    <property type="component" value="Unassembled WGS sequence"/>
</dbReference>
<keyword evidence="3" id="KW-1185">Reference proteome</keyword>